<dbReference type="AlphaFoldDB" id="A0A8J7SGF1"/>
<feature type="domain" description="Cytochrome P460" evidence="2">
    <location>
        <begin position="71"/>
        <end position="183"/>
    </location>
</feature>
<evidence type="ECO:0000259" key="2">
    <source>
        <dbReference type="Pfam" id="PF16694"/>
    </source>
</evidence>
<keyword evidence="4" id="KW-1185">Reference proteome</keyword>
<gene>
    <name evidence="3" type="ORF">H0I76_16720</name>
</gene>
<evidence type="ECO:0000313" key="3">
    <source>
        <dbReference type="EMBL" id="MBK0400846.1"/>
    </source>
</evidence>
<comment type="caution">
    <text evidence="3">The sequence shown here is derived from an EMBL/GenBank/DDBJ whole genome shotgun (WGS) entry which is preliminary data.</text>
</comment>
<keyword evidence="1" id="KW-0732">Signal</keyword>
<dbReference type="InterPro" id="IPR032033">
    <property type="entry name" value="Cytochrome_P460"/>
</dbReference>
<dbReference type="Pfam" id="PF16694">
    <property type="entry name" value="Cytochrome_P460"/>
    <property type="match status" value="1"/>
</dbReference>
<protein>
    <submittedName>
        <fullName evidence="3">Cytochrome P460 family protein</fullName>
    </submittedName>
</protein>
<dbReference type="EMBL" id="JAEHHL010000010">
    <property type="protein sequence ID" value="MBK0400846.1"/>
    <property type="molecule type" value="Genomic_DNA"/>
</dbReference>
<reference evidence="3" key="1">
    <citation type="submission" date="2020-12" db="EMBL/GenBank/DDBJ databases">
        <title>Bacterial taxonomy.</title>
        <authorList>
            <person name="Pan X."/>
        </authorList>
    </citation>
    <scope>NUCLEOTIDE SEQUENCE</scope>
    <source>
        <strain evidence="3">M0105</strain>
    </source>
</reference>
<dbReference type="Proteomes" id="UP000655420">
    <property type="component" value="Unassembled WGS sequence"/>
</dbReference>
<sequence length="201" mass="21152">MIKAEHLAAAAALVGSLAVSAPAAHAACDPGKAASELTGAEAQAVYDCIAADLHKGYATGDKRWIDAGFVRDYRDWTRASSLPAAPGFHGERFLVTWVNPTGADAYLDYAEDPIIPSGTVIAKESFAVGDDGKVHAGPLFLMQKVEAGVSPQTDDWYYMMVAPDGAPVAVEVMSACSECHQANFAHQGGLGYPVEEARIAR</sequence>
<feature type="chain" id="PRO_5035232775" evidence="1">
    <location>
        <begin position="27"/>
        <end position="201"/>
    </location>
</feature>
<organism evidence="3 4">
    <name type="scientific">Thermohalobaculum xanthum</name>
    <dbReference type="NCBI Taxonomy" id="2753746"/>
    <lineage>
        <taxon>Bacteria</taxon>
        <taxon>Pseudomonadati</taxon>
        <taxon>Pseudomonadota</taxon>
        <taxon>Alphaproteobacteria</taxon>
        <taxon>Rhodobacterales</taxon>
        <taxon>Paracoccaceae</taxon>
        <taxon>Thermohalobaculum</taxon>
    </lineage>
</organism>
<dbReference type="Gene3D" id="3.50.70.20">
    <property type="entry name" value="Cytochrome P460"/>
    <property type="match status" value="1"/>
</dbReference>
<dbReference type="InterPro" id="IPR038142">
    <property type="entry name" value="Cytochrome_P460_sp"/>
</dbReference>
<dbReference type="RefSeq" id="WP_200612464.1">
    <property type="nucleotide sequence ID" value="NZ_JAEHHL010000010.1"/>
</dbReference>
<proteinExistence type="predicted"/>
<accession>A0A8J7SGF1</accession>
<feature type="signal peptide" evidence="1">
    <location>
        <begin position="1"/>
        <end position="26"/>
    </location>
</feature>
<evidence type="ECO:0000256" key="1">
    <source>
        <dbReference type="SAM" id="SignalP"/>
    </source>
</evidence>
<evidence type="ECO:0000313" key="4">
    <source>
        <dbReference type="Proteomes" id="UP000655420"/>
    </source>
</evidence>
<dbReference type="CDD" id="cd20716">
    <property type="entry name" value="cyt_P460_fam"/>
    <property type="match status" value="1"/>
</dbReference>
<name>A0A8J7SGF1_9RHOB</name>